<proteinExistence type="predicted"/>
<keyword evidence="2" id="KW-1185">Reference proteome</keyword>
<name>A0A4U5N1K4_STECR</name>
<evidence type="ECO:0000313" key="2">
    <source>
        <dbReference type="Proteomes" id="UP000298663"/>
    </source>
</evidence>
<dbReference type="Proteomes" id="UP000298663">
    <property type="component" value="Unassembled WGS sequence"/>
</dbReference>
<protein>
    <submittedName>
        <fullName evidence="1">Uncharacterized protein</fullName>
    </submittedName>
</protein>
<accession>A0A4U5N1K4</accession>
<evidence type="ECO:0000313" key="1">
    <source>
        <dbReference type="EMBL" id="TKR75963.1"/>
    </source>
</evidence>
<organism evidence="1 2">
    <name type="scientific">Steinernema carpocapsae</name>
    <name type="common">Entomopathogenic nematode</name>
    <dbReference type="NCBI Taxonomy" id="34508"/>
    <lineage>
        <taxon>Eukaryota</taxon>
        <taxon>Metazoa</taxon>
        <taxon>Ecdysozoa</taxon>
        <taxon>Nematoda</taxon>
        <taxon>Chromadorea</taxon>
        <taxon>Rhabditida</taxon>
        <taxon>Tylenchina</taxon>
        <taxon>Panagrolaimomorpha</taxon>
        <taxon>Strongyloidoidea</taxon>
        <taxon>Steinernematidae</taxon>
        <taxon>Steinernema</taxon>
    </lineage>
</organism>
<sequence>MNSADLKAAIQHVEDRTTLIVRNLFESSKTSFLERSLVDRLKIYSLLEILEVEVCPKYDRFCRMGQRSNRL</sequence>
<dbReference type="AlphaFoldDB" id="A0A4U5N1K4"/>
<gene>
    <name evidence="1" type="ORF">L596_017180</name>
</gene>
<reference evidence="1 2" key="2">
    <citation type="journal article" date="2019" name="G3 (Bethesda)">
        <title>Hybrid Assembly of the Genome of the Entomopathogenic Nematode Steinernema carpocapsae Identifies the X-Chromosome.</title>
        <authorList>
            <person name="Serra L."/>
            <person name="Macchietto M."/>
            <person name="Macias-Munoz A."/>
            <person name="McGill C.J."/>
            <person name="Rodriguez I.M."/>
            <person name="Rodriguez B."/>
            <person name="Murad R."/>
            <person name="Mortazavi A."/>
        </authorList>
    </citation>
    <scope>NUCLEOTIDE SEQUENCE [LARGE SCALE GENOMIC DNA]</scope>
    <source>
        <strain evidence="1 2">ALL</strain>
    </source>
</reference>
<dbReference type="EMBL" id="AZBU02000005">
    <property type="protein sequence ID" value="TKR75963.1"/>
    <property type="molecule type" value="Genomic_DNA"/>
</dbReference>
<reference evidence="1 2" key="1">
    <citation type="journal article" date="2015" name="Genome Biol.">
        <title>Comparative genomics of Steinernema reveals deeply conserved gene regulatory networks.</title>
        <authorList>
            <person name="Dillman A.R."/>
            <person name="Macchietto M."/>
            <person name="Porter C.F."/>
            <person name="Rogers A."/>
            <person name="Williams B."/>
            <person name="Antoshechkin I."/>
            <person name="Lee M.M."/>
            <person name="Goodwin Z."/>
            <person name="Lu X."/>
            <person name="Lewis E.E."/>
            <person name="Goodrich-Blair H."/>
            <person name="Stock S.P."/>
            <person name="Adams B.J."/>
            <person name="Sternberg P.W."/>
            <person name="Mortazavi A."/>
        </authorList>
    </citation>
    <scope>NUCLEOTIDE SEQUENCE [LARGE SCALE GENOMIC DNA]</scope>
    <source>
        <strain evidence="1 2">ALL</strain>
    </source>
</reference>
<comment type="caution">
    <text evidence="1">The sequence shown here is derived from an EMBL/GenBank/DDBJ whole genome shotgun (WGS) entry which is preliminary data.</text>
</comment>